<keyword evidence="2" id="KW-1185">Reference proteome</keyword>
<evidence type="ECO:0000313" key="1">
    <source>
        <dbReference type="EMBL" id="MBP3944383.1"/>
    </source>
</evidence>
<dbReference type="AlphaFoldDB" id="A0A8T4HD43"/>
<dbReference type="RefSeq" id="WP_353547893.1">
    <property type="nucleotide sequence ID" value="NZ_JAGKSB010000017.1"/>
</dbReference>
<sequence>MIQNEHTERLNEVLDLSWEIFKSQFINKRHEINKEAPFQHHFADIINKVGNLFCLTREDAFYTDLETKFPNLKFENKHKYIDITCEFYKKSKCAIELKFKKESQGAQDHGRIDIFQDLEAVELACKEVFNIGKLYVITDSKAYIKQSIKGVGTIFSTHNGYKTIPNVPYVSTSKGRDNISIMLQNEYNFNWEEIQGYYFLSITIRKKFL</sequence>
<reference evidence="1" key="1">
    <citation type="submission" date="2021-03" db="EMBL/GenBank/DDBJ databases">
        <authorList>
            <person name="Lu T."/>
            <person name="Wang Q."/>
            <person name="Han X."/>
        </authorList>
    </citation>
    <scope>NUCLEOTIDE SEQUENCE</scope>
    <source>
        <strain evidence="1">WQ 2009</strain>
    </source>
</reference>
<gene>
    <name evidence="1" type="ORF">J5U18_12615</name>
</gene>
<accession>A0A8T4HD43</accession>
<comment type="caution">
    <text evidence="1">The sequence shown here is derived from an EMBL/GenBank/DDBJ whole genome shotgun (WGS) entry which is preliminary data.</text>
</comment>
<name>A0A8T4HD43_9SPHI</name>
<organism evidence="1 2">
    <name type="scientific">Rhinopithecimicrobium faecis</name>
    <dbReference type="NCBI Taxonomy" id="2820698"/>
    <lineage>
        <taxon>Bacteria</taxon>
        <taxon>Pseudomonadati</taxon>
        <taxon>Bacteroidota</taxon>
        <taxon>Sphingobacteriia</taxon>
        <taxon>Sphingobacteriales</taxon>
        <taxon>Sphingobacteriaceae</taxon>
        <taxon>Rhinopithecimicrobium</taxon>
    </lineage>
</organism>
<dbReference type="EMBL" id="JAGKSB010000017">
    <property type="protein sequence ID" value="MBP3944383.1"/>
    <property type="molecule type" value="Genomic_DNA"/>
</dbReference>
<evidence type="ECO:0000313" key="2">
    <source>
        <dbReference type="Proteomes" id="UP000679691"/>
    </source>
</evidence>
<proteinExistence type="predicted"/>
<dbReference type="Proteomes" id="UP000679691">
    <property type="component" value="Unassembled WGS sequence"/>
</dbReference>
<protein>
    <submittedName>
        <fullName evidence="1">Uncharacterized protein</fullName>
    </submittedName>
</protein>